<gene>
    <name evidence="3" type="ORF">DXU93_05060</name>
</gene>
<keyword evidence="1 3" id="KW-0489">Methyltransferase</keyword>
<dbReference type="GO" id="GO:0003676">
    <property type="term" value="F:nucleic acid binding"/>
    <property type="evidence" value="ECO:0007669"/>
    <property type="project" value="InterPro"/>
</dbReference>
<dbReference type="PROSITE" id="PS00092">
    <property type="entry name" value="N6_MTASE"/>
    <property type="match status" value="1"/>
</dbReference>
<dbReference type="OrthoDB" id="9803017at2"/>
<dbReference type="SUPFAM" id="SSF53335">
    <property type="entry name" value="S-adenosyl-L-methionine-dependent methyltransferases"/>
    <property type="match status" value="1"/>
</dbReference>
<proteinExistence type="predicted"/>
<dbReference type="Proteomes" id="UP000257127">
    <property type="component" value="Unassembled WGS sequence"/>
</dbReference>
<dbReference type="PANTHER" id="PTHR43542">
    <property type="entry name" value="METHYLTRANSFERASE"/>
    <property type="match status" value="1"/>
</dbReference>
<sequence length="189" mass="21739">MRIISGLLKKQRFNPPKGFPSRPTTDFAKEGLFNILDNEISMFDMDILDLCAGTGNISFEFASREAGKITSVDKNFKCVKFMKDFSKKHGISESMNVLKADVFKFIKNSHQSYDLIFADPPFEDKLHVDLIKAVMEGDLLKEDGIFILEHSKHNKFEDQIGFEHSRRYGHVVFSFFKHPKIESNLKVVK</sequence>
<dbReference type="InterPro" id="IPR002052">
    <property type="entry name" value="DNA_methylase_N6_adenine_CS"/>
</dbReference>
<evidence type="ECO:0000313" key="4">
    <source>
        <dbReference type="Proteomes" id="UP000257127"/>
    </source>
</evidence>
<dbReference type="GO" id="GO:0008168">
    <property type="term" value="F:methyltransferase activity"/>
    <property type="evidence" value="ECO:0007669"/>
    <property type="project" value="UniProtKB-KW"/>
</dbReference>
<dbReference type="InterPro" id="IPR004398">
    <property type="entry name" value="RNA_MeTrfase_RsmD"/>
</dbReference>
<dbReference type="PIRSF" id="PIRSF004553">
    <property type="entry name" value="CHP00095"/>
    <property type="match status" value="1"/>
</dbReference>
<dbReference type="Pfam" id="PF03602">
    <property type="entry name" value="Cons_hypoth95"/>
    <property type="match status" value="1"/>
</dbReference>
<evidence type="ECO:0000256" key="1">
    <source>
        <dbReference type="ARBA" id="ARBA00022603"/>
    </source>
</evidence>
<dbReference type="RefSeq" id="WP_116880172.1">
    <property type="nucleotide sequence ID" value="NZ_QURB01000002.1"/>
</dbReference>
<dbReference type="InterPro" id="IPR029063">
    <property type="entry name" value="SAM-dependent_MTases_sf"/>
</dbReference>
<dbReference type="PANTHER" id="PTHR43542:SF1">
    <property type="entry name" value="METHYLTRANSFERASE"/>
    <property type="match status" value="1"/>
</dbReference>
<keyword evidence="4" id="KW-1185">Reference proteome</keyword>
<accession>A0A3E1F0E4</accession>
<evidence type="ECO:0000256" key="2">
    <source>
        <dbReference type="ARBA" id="ARBA00022679"/>
    </source>
</evidence>
<dbReference type="EMBL" id="QURB01000002">
    <property type="protein sequence ID" value="RFC55193.1"/>
    <property type="molecule type" value="Genomic_DNA"/>
</dbReference>
<dbReference type="Gene3D" id="3.40.50.150">
    <property type="entry name" value="Vaccinia Virus protein VP39"/>
    <property type="match status" value="1"/>
</dbReference>
<evidence type="ECO:0000313" key="3">
    <source>
        <dbReference type="EMBL" id="RFC55193.1"/>
    </source>
</evidence>
<name>A0A3E1F0E4_9FLAO</name>
<dbReference type="GO" id="GO:0031167">
    <property type="term" value="P:rRNA methylation"/>
    <property type="evidence" value="ECO:0007669"/>
    <property type="project" value="InterPro"/>
</dbReference>
<reference evidence="3 4" key="1">
    <citation type="submission" date="2018-08" db="EMBL/GenBank/DDBJ databases">
        <title>The draft genome squence of Brumimicrobium sp. N62.</title>
        <authorList>
            <person name="Du Z.-J."/>
            <person name="Luo H.-R."/>
        </authorList>
    </citation>
    <scope>NUCLEOTIDE SEQUENCE [LARGE SCALE GENOMIC DNA]</scope>
    <source>
        <strain evidence="3 4">N62</strain>
    </source>
</reference>
<keyword evidence="2 3" id="KW-0808">Transferase</keyword>
<dbReference type="CDD" id="cd02440">
    <property type="entry name" value="AdoMet_MTases"/>
    <property type="match status" value="1"/>
</dbReference>
<protein>
    <submittedName>
        <fullName evidence="3">Methyltransferase domain-containing protein</fullName>
    </submittedName>
</protein>
<organism evidence="3 4">
    <name type="scientific">Brumimicrobium aurantiacum</name>
    <dbReference type="NCBI Taxonomy" id="1737063"/>
    <lineage>
        <taxon>Bacteria</taxon>
        <taxon>Pseudomonadati</taxon>
        <taxon>Bacteroidota</taxon>
        <taxon>Flavobacteriia</taxon>
        <taxon>Flavobacteriales</taxon>
        <taxon>Crocinitomicaceae</taxon>
        <taxon>Brumimicrobium</taxon>
    </lineage>
</organism>
<dbReference type="AlphaFoldDB" id="A0A3E1F0E4"/>
<comment type="caution">
    <text evidence="3">The sequence shown here is derived from an EMBL/GenBank/DDBJ whole genome shotgun (WGS) entry which is preliminary data.</text>
</comment>